<sequence>MTKIADVKGIVNDIRSRRDSWQLSTRRINLLTLQRLNMTDEIVFGIIYDRLTWQDYVSGPEADNHPRPIPGDIWIFGLTIGGLPCYLKFQDKPSGLILWLSVHATTKPLHFPYRSQQSKEV</sequence>
<accession>A0ABW1UBW2</accession>
<dbReference type="EMBL" id="JBHSSO010000063">
    <property type="protein sequence ID" value="MFC6290153.1"/>
    <property type="molecule type" value="Genomic_DNA"/>
</dbReference>
<proteinExistence type="predicted"/>
<evidence type="ECO:0008006" key="3">
    <source>
        <dbReference type="Google" id="ProtNLM"/>
    </source>
</evidence>
<keyword evidence="2" id="KW-1185">Reference proteome</keyword>
<evidence type="ECO:0000313" key="2">
    <source>
        <dbReference type="Proteomes" id="UP001596258"/>
    </source>
</evidence>
<dbReference type="RefSeq" id="WP_125577350.1">
    <property type="nucleotide sequence ID" value="NZ_JBHSSO010000063.1"/>
</dbReference>
<reference evidence="2" key="1">
    <citation type="journal article" date="2019" name="Int. J. Syst. Evol. Microbiol.">
        <title>The Global Catalogue of Microorganisms (GCM) 10K type strain sequencing project: providing services to taxonomists for standard genome sequencing and annotation.</title>
        <authorList>
            <consortium name="The Broad Institute Genomics Platform"/>
            <consortium name="The Broad Institute Genome Sequencing Center for Infectious Disease"/>
            <person name="Wu L."/>
            <person name="Ma J."/>
        </authorList>
    </citation>
    <scope>NUCLEOTIDE SEQUENCE [LARGE SCALE GENOMIC DNA]</scope>
    <source>
        <strain evidence="2">CCM 8893</strain>
    </source>
</reference>
<evidence type="ECO:0000313" key="1">
    <source>
        <dbReference type="EMBL" id="MFC6290153.1"/>
    </source>
</evidence>
<dbReference type="Proteomes" id="UP001596258">
    <property type="component" value="Unassembled WGS sequence"/>
</dbReference>
<comment type="caution">
    <text evidence="1">The sequence shown here is derived from an EMBL/GenBank/DDBJ whole genome shotgun (WGS) entry which is preliminary data.</text>
</comment>
<gene>
    <name evidence="1" type="ORF">ACFP1M_08225</name>
</gene>
<protein>
    <recommendedName>
        <fullName evidence="3">DUF4258 domain-containing protein</fullName>
    </recommendedName>
</protein>
<organism evidence="1 2">
    <name type="scientific">Levilactobacillus angrenensis</name>
    <dbReference type="NCBI Taxonomy" id="2486020"/>
    <lineage>
        <taxon>Bacteria</taxon>
        <taxon>Bacillati</taxon>
        <taxon>Bacillota</taxon>
        <taxon>Bacilli</taxon>
        <taxon>Lactobacillales</taxon>
        <taxon>Lactobacillaceae</taxon>
        <taxon>Levilactobacillus</taxon>
    </lineage>
</organism>
<name>A0ABW1UBW2_9LACO</name>